<comment type="similarity">
    <text evidence="1">Belongs to the bacterial sugar transferase family.</text>
</comment>
<evidence type="ECO:0000256" key="1">
    <source>
        <dbReference type="ARBA" id="ARBA00006464"/>
    </source>
</evidence>
<reference evidence="4 5" key="1">
    <citation type="submission" date="2020-07" db="EMBL/GenBank/DDBJ databases">
        <title>Sequencing the genomes of 1000 actinobacteria strains.</title>
        <authorList>
            <person name="Klenk H.-P."/>
        </authorList>
    </citation>
    <scope>NUCLEOTIDE SEQUENCE [LARGE SCALE GENOMIC DNA]</scope>
    <source>
        <strain evidence="4 5">DSM 45975</strain>
    </source>
</reference>
<feature type="transmembrane region" description="Helical" evidence="2">
    <location>
        <begin position="288"/>
        <end position="309"/>
    </location>
</feature>
<dbReference type="Pfam" id="PF13727">
    <property type="entry name" value="CoA_binding_3"/>
    <property type="match status" value="1"/>
</dbReference>
<sequence length="473" mass="51055">MSPTKLVAHGREVIEPSGGTSVPVSGGFDDSVANRRFARLSPVLTLPLLDTFALTVLVLSVGPSVRFGAYYVPAVLVLLAAEGQHRLRICLRVGEQVPRVATAATLPLVVLLPWGPAGPIALLGLLATAVIIVLRSTACQVLRVLHRRGRLLQPVVLLGADPRAVEIAELLERHPELGLRPCGFLDRLGGAPAESLLADPSELPEVIVRHGIARVLVCDPAMSEAELTSLLRSCRSSAVDVCLVPRLAELGMAVPHGRLDEVWGIPLVPLRRWGCAGPGACAKRVFDLLMGAVLVTVTAPVTLLLAGAIRLRGGAVFFRQLRVTGTGAMTSVVKLRTVDSGGGGWSVSPQHCTRLGRWLRVTHFDELPQLVHVVRAEMSLVGPRPERPRYAERFAREIPHYADRHRMLGGMTGWAQVHGLHGDTSIAERARFDNQYIEYWSPWLDVVIVMRTLMIVAGAVLRCRAPAVGGGKR</sequence>
<accession>A0A839DQX4</accession>
<evidence type="ECO:0000256" key="2">
    <source>
        <dbReference type="SAM" id="Phobius"/>
    </source>
</evidence>
<dbReference type="AlphaFoldDB" id="A0A839DQX4"/>
<dbReference type="GO" id="GO:0016780">
    <property type="term" value="F:phosphotransferase activity, for other substituted phosphate groups"/>
    <property type="evidence" value="ECO:0007669"/>
    <property type="project" value="TreeGrafter"/>
</dbReference>
<feature type="domain" description="Bacterial sugar transferase" evidence="3">
    <location>
        <begin position="283"/>
        <end position="456"/>
    </location>
</feature>
<evidence type="ECO:0000313" key="4">
    <source>
        <dbReference type="EMBL" id="MBA8824382.1"/>
    </source>
</evidence>
<keyword evidence="2" id="KW-0812">Transmembrane</keyword>
<dbReference type="Gene3D" id="3.40.50.720">
    <property type="entry name" value="NAD(P)-binding Rossmann-like Domain"/>
    <property type="match status" value="1"/>
</dbReference>
<keyword evidence="5" id="KW-1185">Reference proteome</keyword>
<keyword evidence="4" id="KW-0808">Transferase</keyword>
<dbReference type="RefSeq" id="WP_182543677.1">
    <property type="nucleotide sequence ID" value="NZ_JACGWZ010000002.1"/>
</dbReference>
<gene>
    <name evidence="4" type="ORF">FHX42_001729</name>
</gene>
<dbReference type="Pfam" id="PF02397">
    <property type="entry name" value="Bac_transf"/>
    <property type="match status" value="1"/>
</dbReference>
<dbReference type="InterPro" id="IPR003362">
    <property type="entry name" value="Bact_transf"/>
</dbReference>
<keyword evidence="2" id="KW-1133">Transmembrane helix</keyword>
<feature type="transmembrane region" description="Helical" evidence="2">
    <location>
        <begin position="120"/>
        <end position="142"/>
    </location>
</feature>
<proteinExistence type="inferred from homology"/>
<protein>
    <submittedName>
        <fullName evidence="4">Lipopolysaccharide/colanic/teichoic acid biosynthesis glycosyltransferase</fullName>
    </submittedName>
</protein>
<comment type="caution">
    <text evidence="4">The sequence shown here is derived from an EMBL/GenBank/DDBJ whole genome shotgun (WGS) entry which is preliminary data.</text>
</comment>
<feature type="transmembrane region" description="Helical" evidence="2">
    <location>
        <begin position="43"/>
        <end position="62"/>
    </location>
</feature>
<evidence type="ECO:0000313" key="5">
    <source>
        <dbReference type="Proteomes" id="UP000569329"/>
    </source>
</evidence>
<evidence type="ECO:0000259" key="3">
    <source>
        <dbReference type="Pfam" id="PF02397"/>
    </source>
</evidence>
<dbReference type="PANTHER" id="PTHR30576:SF0">
    <property type="entry name" value="UNDECAPRENYL-PHOSPHATE N-ACETYLGALACTOSAMINYL 1-PHOSPHATE TRANSFERASE-RELATED"/>
    <property type="match status" value="1"/>
</dbReference>
<name>A0A839DQX4_9PSEU</name>
<dbReference type="EMBL" id="JACGWZ010000002">
    <property type="protein sequence ID" value="MBA8824382.1"/>
    <property type="molecule type" value="Genomic_DNA"/>
</dbReference>
<dbReference type="PANTHER" id="PTHR30576">
    <property type="entry name" value="COLANIC BIOSYNTHESIS UDP-GLUCOSE LIPID CARRIER TRANSFERASE"/>
    <property type="match status" value="1"/>
</dbReference>
<organism evidence="4 5">
    <name type="scientific">Halosaccharopolyspora lacisalsi</name>
    <dbReference type="NCBI Taxonomy" id="1000566"/>
    <lineage>
        <taxon>Bacteria</taxon>
        <taxon>Bacillati</taxon>
        <taxon>Actinomycetota</taxon>
        <taxon>Actinomycetes</taxon>
        <taxon>Pseudonocardiales</taxon>
        <taxon>Pseudonocardiaceae</taxon>
        <taxon>Halosaccharopolyspora</taxon>
    </lineage>
</organism>
<keyword evidence="2" id="KW-0472">Membrane</keyword>
<dbReference type="Proteomes" id="UP000569329">
    <property type="component" value="Unassembled WGS sequence"/>
</dbReference>